<evidence type="ECO:0000313" key="15">
    <source>
        <dbReference type="Proteomes" id="UP000653156"/>
    </source>
</evidence>
<name>A0A892ZJR9_9NEIS</name>
<reference evidence="14" key="1">
    <citation type="submission" date="2021-02" db="EMBL/GenBank/DDBJ databases">
        <title>Neisseriaceae sp. 26B isolated from the cloaca of a Common Toad-headed Turtle (Mesoclemmys nasuta).</title>
        <authorList>
            <person name="Spergser J."/>
            <person name="Busse H.-J."/>
        </authorList>
    </citation>
    <scope>NUCLEOTIDE SEQUENCE</scope>
    <source>
        <strain evidence="14">26B</strain>
    </source>
</reference>
<comment type="cofactor">
    <cofactor evidence="1">
        <name>Fe(3+)</name>
        <dbReference type="ChEBI" id="CHEBI:29034"/>
    </cofactor>
</comment>
<dbReference type="InterPro" id="IPR018527">
    <property type="entry name" value="Rubredoxin_Fe_BS"/>
</dbReference>
<sequence length="447" mass="47439">MSQPEWKKYICRACGLIYDEALGDPDSGIAPGTRFADIPADWVCPLCGVGKADFEPYVPRTPLVAANPAVMPVDNGGVVVVGGGMAGWAVVEALRALDQHLPIKLISACAADRYHKPELSVAISRGRNSRQLVKQSAADAAQALNVQLLAHTFVINIDSAAKTIHTTRGDFGWDKLVLAAGATPTLPETLPPSLCWRVNQLGSFDKLFAVLAQKPQHVAVVGAGMIGTELAEDMARAGHRVTLIDRTPHPLGGLLPPQAGTKLQAALAAQGVTYLGQTHVENLSRLADGSYQLQLQDGRGNPTVLQADQVVAATGLAIDSRLPERAGVLFHPQHGIVVDEHSLQTSQPDIYALGDCVGINGQSCRFIAPLRRQAETIAAEITGTEHSGYEHTDPVVRLKTRSVGVEVLGRPQPGAAWQVEADNADALVLYQPQSGGQNARVTLTLRG</sequence>
<proteinExistence type="inferred from homology"/>
<evidence type="ECO:0000256" key="6">
    <source>
        <dbReference type="ARBA" id="ARBA00006442"/>
    </source>
</evidence>
<evidence type="ECO:0000256" key="8">
    <source>
        <dbReference type="ARBA" id="ARBA00022630"/>
    </source>
</evidence>
<evidence type="ECO:0000256" key="9">
    <source>
        <dbReference type="ARBA" id="ARBA00022723"/>
    </source>
</evidence>
<keyword evidence="12" id="KW-0408">Iron</keyword>
<keyword evidence="8" id="KW-0285">Flavoprotein</keyword>
<dbReference type="PROSITE" id="PS50903">
    <property type="entry name" value="RUBREDOXIN_LIKE"/>
    <property type="match status" value="1"/>
</dbReference>
<comment type="similarity">
    <text evidence="6">Belongs to the FAD-dependent oxidoreductase family.</text>
</comment>
<dbReference type="Pfam" id="PF07992">
    <property type="entry name" value="Pyr_redox_2"/>
    <property type="match status" value="1"/>
</dbReference>
<comment type="pathway">
    <text evidence="4">Hydrocarbon metabolism; alkane degradation.</text>
</comment>
<dbReference type="PRINTS" id="PR00163">
    <property type="entry name" value="RUBREDOXIN"/>
</dbReference>
<feature type="domain" description="Rubredoxin-like" evidence="13">
    <location>
        <begin position="6"/>
        <end position="57"/>
    </location>
</feature>
<dbReference type="Gene3D" id="3.50.50.60">
    <property type="entry name" value="FAD/NAD(P)-binding domain"/>
    <property type="match status" value="2"/>
</dbReference>
<dbReference type="PANTHER" id="PTHR43429">
    <property type="entry name" value="PYRIDINE NUCLEOTIDE-DISULFIDE OXIDOREDUCTASE DOMAIN-CONTAINING"/>
    <property type="match status" value="1"/>
</dbReference>
<keyword evidence="7" id="KW-0813">Transport</keyword>
<dbReference type="PRINTS" id="PR00368">
    <property type="entry name" value="FADPNR"/>
</dbReference>
<dbReference type="CDD" id="cd00730">
    <property type="entry name" value="rubredoxin"/>
    <property type="match status" value="1"/>
</dbReference>
<keyword evidence="10" id="KW-0274">FAD</keyword>
<evidence type="ECO:0000256" key="7">
    <source>
        <dbReference type="ARBA" id="ARBA00022448"/>
    </source>
</evidence>
<dbReference type="InterPro" id="IPR024934">
    <property type="entry name" value="Rubredoxin-like_dom"/>
</dbReference>
<gene>
    <name evidence="14" type="ORF">JQU52_04805</name>
</gene>
<keyword evidence="15" id="KW-1185">Reference proteome</keyword>
<dbReference type="FunFam" id="2.20.28.10:FF:000001">
    <property type="entry name" value="Rubredoxin"/>
    <property type="match status" value="1"/>
</dbReference>
<dbReference type="GO" id="GO:0016491">
    <property type="term" value="F:oxidoreductase activity"/>
    <property type="evidence" value="ECO:0007669"/>
    <property type="project" value="InterPro"/>
</dbReference>
<dbReference type="InterPro" id="IPR024935">
    <property type="entry name" value="Rubredoxin_dom"/>
</dbReference>
<dbReference type="PANTHER" id="PTHR43429:SF3">
    <property type="entry name" value="NITRITE REDUCTASE [NAD(P)H]"/>
    <property type="match status" value="1"/>
</dbReference>
<dbReference type="AlphaFoldDB" id="A0A892ZJR9"/>
<evidence type="ECO:0000256" key="3">
    <source>
        <dbReference type="ARBA" id="ARBA00002792"/>
    </source>
</evidence>
<dbReference type="InterPro" id="IPR036188">
    <property type="entry name" value="FAD/NAD-bd_sf"/>
</dbReference>
<evidence type="ECO:0000256" key="2">
    <source>
        <dbReference type="ARBA" id="ARBA00001974"/>
    </source>
</evidence>
<dbReference type="SUPFAM" id="SSF57802">
    <property type="entry name" value="Rubredoxin-like"/>
    <property type="match status" value="1"/>
</dbReference>
<dbReference type="PROSITE" id="PS00202">
    <property type="entry name" value="RUBREDOXIN"/>
    <property type="match status" value="1"/>
</dbReference>
<comment type="function">
    <text evidence="3">Involved in the hydrocarbon hydroxylating system, which transfers electrons from NADH to rubredoxin reductase and then through rubredoxin to alkane 1 monooxygenase.</text>
</comment>
<evidence type="ECO:0000256" key="5">
    <source>
        <dbReference type="ARBA" id="ARBA00005337"/>
    </source>
</evidence>
<evidence type="ECO:0000256" key="12">
    <source>
        <dbReference type="ARBA" id="ARBA00023004"/>
    </source>
</evidence>
<evidence type="ECO:0000313" key="14">
    <source>
        <dbReference type="EMBL" id="QRQ82710.1"/>
    </source>
</evidence>
<dbReference type="Proteomes" id="UP000653156">
    <property type="component" value="Chromosome"/>
</dbReference>
<dbReference type="InterPro" id="IPR023753">
    <property type="entry name" value="FAD/NAD-binding_dom"/>
</dbReference>
<dbReference type="SUPFAM" id="SSF51905">
    <property type="entry name" value="FAD/NAD(P)-binding domain"/>
    <property type="match status" value="1"/>
</dbReference>
<dbReference type="KEGG" id="ptes:JQU52_04805"/>
<protein>
    <submittedName>
        <fullName evidence="14">FAD-dependent oxidoreductase</fullName>
    </submittedName>
</protein>
<dbReference type="Gene3D" id="2.20.28.10">
    <property type="match status" value="1"/>
</dbReference>
<keyword evidence="9" id="KW-0479">Metal-binding</keyword>
<evidence type="ECO:0000256" key="1">
    <source>
        <dbReference type="ARBA" id="ARBA00001965"/>
    </source>
</evidence>
<dbReference type="GO" id="GO:0005506">
    <property type="term" value="F:iron ion binding"/>
    <property type="evidence" value="ECO:0007669"/>
    <property type="project" value="InterPro"/>
</dbReference>
<organism evidence="14 15">
    <name type="scientific">Paralysiella testudinis</name>
    <dbReference type="NCBI Taxonomy" id="2809020"/>
    <lineage>
        <taxon>Bacteria</taxon>
        <taxon>Pseudomonadati</taxon>
        <taxon>Pseudomonadota</taxon>
        <taxon>Betaproteobacteria</taxon>
        <taxon>Neisseriales</taxon>
        <taxon>Neisseriaceae</taxon>
        <taxon>Paralysiella</taxon>
    </lineage>
</organism>
<evidence type="ECO:0000256" key="4">
    <source>
        <dbReference type="ARBA" id="ARBA00004933"/>
    </source>
</evidence>
<comment type="similarity">
    <text evidence="5">Belongs to the rubredoxin family.</text>
</comment>
<dbReference type="EMBL" id="CP069798">
    <property type="protein sequence ID" value="QRQ82710.1"/>
    <property type="molecule type" value="Genomic_DNA"/>
</dbReference>
<evidence type="ECO:0000259" key="13">
    <source>
        <dbReference type="PROSITE" id="PS50903"/>
    </source>
</evidence>
<keyword evidence="11" id="KW-0249">Electron transport</keyword>
<evidence type="ECO:0000256" key="10">
    <source>
        <dbReference type="ARBA" id="ARBA00022827"/>
    </source>
</evidence>
<dbReference type="PRINTS" id="PR00411">
    <property type="entry name" value="PNDRDTASEI"/>
</dbReference>
<dbReference type="InterPro" id="IPR050260">
    <property type="entry name" value="FAD-bd_OxRdtase"/>
</dbReference>
<comment type="cofactor">
    <cofactor evidence="2">
        <name>FAD</name>
        <dbReference type="ChEBI" id="CHEBI:57692"/>
    </cofactor>
</comment>
<evidence type="ECO:0000256" key="11">
    <source>
        <dbReference type="ARBA" id="ARBA00022982"/>
    </source>
</evidence>
<accession>A0A892ZJR9</accession>
<dbReference type="Pfam" id="PF00301">
    <property type="entry name" value="Rubredoxin"/>
    <property type="match status" value="1"/>
</dbReference>
<dbReference type="NCBIfam" id="NF045768">
    <property type="entry name" value="RubredRD"/>
    <property type="match status" value="1"/>
</dbReference>